<keyword evidence="7" id="KW-1185">Reference proteome</keyword>
<organism evidence="6 7">
    <name type="scientific">Cinchona calisaya</name>
    <dbReference type="NCBI Taxonomy" id="153742"/>
    <lineage>
        <taxon>Eukaryota</taxon>
        <taxon>Viridiplantae</taxon>
        <taxon>Streptophyta</taxon>
        <taxon>Embryophyta</taxon>
        <taxon>Tracheophyta</taxon>
        <taxon>Spermatophyta</taxon>
        <taxon>Magnoliopsida</taxon>
        <taxon>eudicotyledons</taxon>
        <taxon>Gunneridae</taxon>
        <taxon>Pentapetalae</taxon>
        <taxon>asterids</taxon>
        <taxon>lamiids</taxon>
        <taxon>Gentianales</taxon>
        <taxon>Rubiaceae</taxon>
        <taxon>Cinchonoideae</taxon>
        <taxon>Cinchoneae</taxon>
        <taxon>Cinchona</taxon>
    </lineage>
</organism>
<keyword evidence="2" id="KW-0346">Stress response</keyword>
<evidence type="ECO:0000256" key="2">
    <source>
        <dbReference type="ARBA" id="ARBA00023016"/>
    </source>
</evidence>
<comment type="similarity">
    <text evidence="3 4">Belongs to the small heat shock protein (HSP20) family.</text>
</comment>
<dbReference type="Proteomes" id="UP001630127">
    <property type="component" value="Unassembled WGS sequence"/>
</dbReference>
<sequence length="92" mass="10623">MNVAGVYNDDSSGNERLSLDIDHRSGFFPFLGEKESSEDEGQKMKFSSRFDLLEKIYKTNEIKAEMKNGVLKVFVPKIKEKEMSEVYHINVE</sequence>
<gene>
    <name evidence="6" type="ORF">ACH5RR_019569</name>
</gene>
<proteinExistence type="inferred from homology"/>
<dbReference type="EMBL" id="JBJUIK010000008">
    <property type="protein sequence ID" value="KAL3521420.1"/>
    <property type="molecule type" value="Genomic_DNA"/>
</dbReference>
<evidence type="ECO:0000313" key="6">
    <source>
        <dbReference type="EMBL" id="KAL3521420.1"/>
    </source>
</evidence>
<protein>
    <recommendedName>
        <fullName evidence="5">SHSP domain-containing protein</fullName>
    </recommendedName>
</protein>
<dbReference type="PANTHER" id="PTHR46991:SF11">
    <property type="entry name" value="SMALL HEAT SHOCK PROTEIN HSPF"/>
    <property type="match status" value="1"/>
</dbReference>
<dbReference type="SUPFAM" id="SSF49764">
    <property type="entry name" value="HSP20-like chaperones"/>
    <property type="match status" value="1"/>
</dbReference>
<accession>A0ABD2ZPR0</accession>
<dbReference type="Gene3D" id="2.60.40.790">
    <property type="match status" value="1"/>
</dbReference>
<dbReference type="AlphaFoldDB" id="A0ABD2ZPR0"/>
<feature type="domain" description="SHSP" evidence="5">
    <location>
        <begin position="1"/>
        <end position="92"/>
    </location>
</feature>
<name>A0ABD2ZPR0_9GENT</name>
<evidence type="ECO:0000313" key="7">
    <source>
        <dbReference type="Proteomes" id="UP001630127"/>
    </source>
</evidence>
<dbReference type="InterPro" id="IPR008978">
    <property type="entry name" value="HSP20-like_chaperone"/>
</dbReference>
<dbReference type="CDD" id="cd06464">
    <property type="entry name" value="ACD_sHsps-like"/>
    <property type="match status" value="1"/>
</dbReference>
<dbReference type="PROSITE" id="PS01031">
    <property type="entry name" value="SHSP"/>
    <property type="match status" value="1"/>
</dbReference>
<evidence type="ECO:0000256" key="3">
    <source>
        <dbReference type="PROSITE-ProRule" id="PRU00285"/>
    </source>
</evidence>
<dbReference type="InterPro" id="IPR002068">
    <property type="entry name" value="A-crystallin/Hsp20_dom"/>
</dbReference>
<evidence type="ECO:0000256" key="4">
    <source>
        <dbReference type="RuleBase" id="RU003616"/>
    </source>
</evidence>
<dbReference type="Pfam" id="PF00011">
    <property type="entry name" value="HSP20"/>
    <property type="match status" value="1"/>
</dbReference>
<evidence type="ECO:0000259" key="5">
    <source>
        <dbReference type="PROSITE" id="PS01031"/>
    </source>
</evidence>
<dbReference type="InterPro" id="IPR044656">
    <property type="entry name" value="HSP14.7/HSP23.5/HSP23.6-like"/>
</dbReference>
<comment type="caution">
    <text evidence="6">The sequence shown here is derived from an EMBL/GenBank/DDBJ whole genome shotgun (WGS) entry which is preliminary data.</text>
</comment>
<evidence type="ECO:0000256" key="1">
    <source>
        <dbReference type="ARBA" id="ARBA00022946"/>
    </source>
</evidence>
<reference evidence="6 7" key="1">
    <citation type="submission" date="2024-11" db="EMBL/GenBank/DDBJ databases">
        <title>A near-complete genome assembly of Cinchona calisaya.</title>
        <authorList>
            <person name="Lian D.C."/>
            <person name="Zhao X.W."/>
            <person name="Wei L."/>
        </authorList>
    </citation>
    <scope>NUCLEOTIDE SEQUENCE [LARGE SCALE GENOMIC DNA]</scope>
    <source>
        <tissue evidence="6">Nenye</tissue>
    </source>
</reference>
<keyword evidence="1" id="KW-0809">Transit peptide</keyword>
<dbReference type="PANTHER" id="PTHR46991">
    <property type="entry name" value="23.5 KDA HEAT SHOCK PROTEIN, MITOCHONDRIAL"/>
    <property type="match status" value="1"/>
</dbReference>